<reference evidence="8" key="1">
    <citation type="journal article" date="2014" name="Genome Announc.">
        <title>Draft genome sequence of Rhodosporidium toruloides CECT1137, an oleaginous yeast of biotechnological interest.</title>
        <authorList>
            <person name="Morin N."/>
            <person name="Calcas X."/>
            <person name="Devillers H."/>
            <person name="Durrens P."/>
            <person name="Sherman D.J."/>
            <person name="Nicaud J.-M."/>
            <person name="Neuveglise C."/>
        </authorList>
    </citation>
    <scope>NUCLEOTIDE SEQUENCE</scope>
    <source>
        <strain evidence="8">CECT1137</strain>
    </source>
</reference>
<evidence type="ECO:0000256" key="1">
    <source>
        <dbReference type="ARBA" id="ARBA00000885"/>
    </source>
</evidence>
<keyword evidence="4 5" id="KW-0833">Ubl conjugation pathway</keyword>
<dbReference type="PANTHER" id="PTHR45700">
    <property type="entry name" value="UBIQUITIN-PROTEIN LIGASE E3C"/>
    <property type="match status" value="1"/>
</dbReference>
<dbReference type="Pfam" id="PF00632">
    <property type="entry name" value="HECT"/>
    <property type="match status" value="1"/>
</dbReference>
<name>A0A061AEG6_RHOTO</name>
<dbReference type="FunFam" id="3.30.2410.10:FF:000003">
    <property type="entry name" value="probable E3 ubiquitin-protein ligase HERC4 isoform X1"/>
    <property type="match status" value="1"/>
</dbReference>
<dbReference type="CDD" id="cd00078">
    <property type="entry name" value="HECTc"/>
    <property type="match status" value="1"/>
</dbReference>
<dbReference type="NCBIfam" id="TIGR01053">
    <property type="entry name" value="LSD1"/>
    <property type="match status" value="1"/>
</dbReference>
<dbReference type="SMART" id="SM00119">
    <property type="entry name" value="HECTc"/>
    <property type="match status" value="1"/>
</dbReference>
<dbReference type="GO" id="GO:0061630">
    <property type="term" value="F:ubiquitin protein ligase activity"/>
    <property type="evidence" value="ECO:0007669"/>
    <property type="project" value="UniProtKB-EC"/>
</dbReference>
<dbReference type="Gene3D" id="3.90.1750.10">
    <property type="entry name" value="Hect, E3 ligase catalytic domains"/>
    <property type="match status" value="1"/>
</dbReference>
<evidence type="ECO:0000256" key="5">
    <source>
        <dbReference type="PROSITE-ProRule" id="PRU00104"/>
    </source>
</evidence>
<accession>A0A061AEG6</accession>
<gene>
    <name evidence="8" type="ORF">RHTO0S_01e10154g</name>
</gene>
<dbReference type="PANTHER" id="PTHR45700:SF8">
    <property type="entry name" value="HECT-TYPE E3 UBIQUITIN TRANSFERASE"/>
    <property type="match status" value="1"/>
</dbReference>
<proteinExistence type="predicted"/>
<dbReference type="OrthoDB" id="8068875at2759"/>
<dbReference type="Gene3D" id="3.30.2160.10">
    <property type="entry name" value="Hect, E3 ligase catalytic domain"/>
    <property type="match status" value="1"/>
</dbReference>
<feature type="compositionally biased region" description="Pro residues" evidence="6">
    <location>
        <begin position="88"/>
        <end position="98"/>
    </location>
</feature>
<feature type="domain" description="HECT" evidence="7">
    <location>
        <begin position="489"/>
        <end position="817"/>
    </location>
</feature>
<dbReference type="SUPFAM" id="SSF56204">
    <property type="entry name" value="Hect, E3 ligase catalytic domain"/>
    <property type="match status" value="1"/>
</dbReference>
<dbReference type="Gene3D" id="3.30.2410.10">
    <property type="entry name" value="Hect, E3 ligase catalytic domain"/>
    <property type="match status" value="1"/>
</dbReference>
<dbReference type="GO" id="GO:0000209">
    <property type="term" value="P:protein polyubiquitination"/>
    <property type="evidence" value="ECO:0007669"/>
    <property type="project" value="InterPro"/>
</dbReference>
<keyword evidence="3" id="KW-0808">Transferase</keyword>
<dbReference type="InterPro" id="IPR044611">
    <property type="entry name" value="E3A/B/C-like"/>
</dbReference>
<dbReference type="InterPro" id="IPR000569">
    <property type="entry name" value="HECT_dom"/>
</dbReference>
<organism evidence="8">
    <name type="scientific">Rhodotorula toruloides</name>
    <name type="common">Yeast</name>
    <name type="synonym">Rhodosporidium toruloides</name>
    <dbReference type="NCBI Taxonomy" id="5286"/>
    <lineage>
        <taxon>Eukaryota</taxon>
        <taxon>Fungi</taxon>
        <taxon>Dikarya</taxon>
        <taxon>Basidiomycota</taxon>
        <taxon>Pucciniomycotina</taxon>
        <taxon>Microbotryomycetes</taxon>
        <taxon>Sporidiobolales</taxon>
        <taxon>Sporidiobolaceae</taxon>
        <taxon>Rhodotorula</taxon>
    </lineage>
</organism>
<evidence type="ECO:0000313" key="8">
    <source>
        <dbReference type="EMBL" id="CDR35919.1"/>
    </source>
</evidence>
<sequence length="817" mass="90564">MADEHAEPSAGPSTVPAAYPRSAQPSPSPSPIPRSSRRRSPWQNGSSFYLTGAGAPPILNTRRAPPFKGRSSIHVEQRPSARLSSPTSLPPSPSPVPSPPVLLTEGVCCCCGTALKYPRSSPNFRCTICETVNDLSAEARRGKASDGVPVPDATPETEDEMLRTIERLEARQRGAEDDLVGRLSAVGLSGSRQHGNDEDDPEDLLLAQLATAFTNLPSLDASFRRTRSTSHSNLPQQSTLSRLYELVKLRPAALEVLRDQVDAILRRPGPTLAEGDGGWVIALIECPIFLADFTVEAETRRSLQSRFIGLLSNLPNFIHHSLVTYLSSPTYPRAALLGKVELVCGFASFRIGQCIDGDQPEAYVDDWMVKAGARVASLLFAANSNAQSLPLSAFYVTLIDSLGESILITDFQAWENRDSRFSLCQYPFLLSLGVKMMLLAFDAERQMIERTREAYRNNLSSDEAENPLLVLRVRRDRLVDDSLRQISLHRTDLKKPLRITWEGEEGIDAGGLRKEWFLLLCRQLFDPQFGMFLHDPDSNLCWFNPAAVDMEDDFWMVGVIVGLAVYNEATLDVPLPLATYKKLASEKSLTLRDLAQVQPALARGLHQLLEYDKGDVEGTFLRSFVGTYEAWGEVVEVDLVERGAEMAVTEKNRQDYVQRLVDFILSTSVSSQWAAFAEGFNEVCAGNALSLFKAQELELVVRGSPEPLDVQALKGVTVYEGFSADEPTIQHFWSVFASLQPDRQRRLLAFCTASDRIPATGVSGLQLRLQCLGDDSDRLPQSHTCFNTLSMWRYGTREKVERMLVRAMEDSEGFGLR</sequence>
<evidence type="ECO:0000256" key="2">
    <source>
        <dbReference type="ARBA" id="ARBA00012485"/>
    </source>
</evidence>
<comment type="catalytic activity">
    <reaction evidence="1">
        <text>S-ubiquitinyl-[E2 ubiquitin-conjugating enzyme]-L-cysteine + [acceptor protein]-L-lysine = [E2 ubiquitin-conjugating enzyme]-L-cysteine + N(6)-ubiquitinyl-[acceptor protein]-L-lysine.</text>
        <dbReference type="EC" id="2.3.2.26"/>
    </reaction>
</comment>
<dbReference type="PROSITE" id="PS50237">
    <property type="entry name" value="HECT"/>
    <property type="match status" value="1"/>
</dbReference>
<evidence type="ECO:0000259" key="7">
    <source>
        <dbReference type="PROSITE" id="PS50237"/>
    </source>
</evidence>
<dbReference type="InterPro" id="IPR035983">
    <property type="entry name" value="Hect_E3_ubiquitin_ligase"/>
</dbReference>
<protein>
    <recommendedName>
        <fullName evidence="2">HECT-type E3 ubiquitin transferase</fullName>
        <ecNumber evidence="2">2.3.2.26</ecNumber>
    </recommendedName>
</protein>
<evidence type="ECO:0000256" key="4">
    <source>
        <dbReference type="ARBA" id="ARBA00022786"/>
    </source>
</evidence>
<dbReference type="EC" id="2.3.2.26" evidence="2"/>
<dbReference type="AlphaFoldDB" id="A0A061AEG6"/>
<feature type="region of interest" description="Disordered" evidence="6">
    <location>
        <begin position="1"/>
        <end position="98"/>
    </location>
</feature>
<dbReference type="EMBL" id="LK052936">
    <property type="protein sequence ID" value="CDR35919.1"/>
    <property type="molecule type" value="Genomic_DNA"/>
</dbReference>
<evidence type="ECO:0000256" key="3">
    <source>
        <dbReference type="ARBA" id="ARBA00022679"/>
    </source>
</evidence>
<evidence type="ECO:0000256" key="6">
    <source>
        <dbReference type="SAM" id="MobiDB-lite"/>
    </source>
</evidence>
<feature type="active site" description="Glycyl thioester intermediate" evidence="5">
    <location>
        <position position="785"/>
    </location>
</feature>